<evidence type="ECO:0000313" key="2">
    <source>
        <dbReference type="EMBL" id="GKV33637.1"/>
    </source>
</evidence>
<gene>
    <name evidence="2" type="ORF">SLEP1_g42117</name>
</gene>
<comment type="caution">
    <text evidence="2">The sequence shown here is derived from an EMBL/GenBank/DDBJ whole genome shotgun (WGS) entry which is preliminary data.</text>
</comment>
<organism evidence="2 3">
    <name type="scientific">Rubroshorea leprosula</name>
    <dbReference type="NCBI Taxonomy" id="152421"/>
    <lineage>
        <taxon>Eukaryota</taxon>
        <taxon>Viridiplantae</taxon>
        <taxon>Streptophyta</taxon>
        <taxon>Embryophyta</taxon>
        <taxon>Tracheophyta</taxon>
        <taxon>Spermatophyta</taxon>
        <taxon>Magnoliopsida</taxon>
        <taxon>eudicotyledons</taxon>
        <taxon>Gunneridae</taxon>
        <taxon>Pentapetalae</taxon>
        <taxon>rosids</taxon>
        <taxon>malvids</taxon>
        <taxon>Malvales</taxon>
        <taxon>Dipterocarpaceae</taxon>
        <taxon>Rubroshorea</taxon>
    </lineage>
</organism>
<keyword evidence="3" id="KW-1185">Reference proteome</keyword>
<dbReference type="PROSITE" id="PS51257">
    <property type="entry name" value="PROKAR_LIPOPROTEIN"/>
    <property type="match status" value="1"/>
</dbReference>
<sequence length="323" mass="34691">MDAKVEAPPSQTSQNHQIKPSATLPTASSCSNLDTTANSHQQNYFSFSFIDLLAATGDVPLITDGGGNKRSGGSSLSDCIAETRSNVPKFKSIPPPSLPIYPPLVSPSSCFSIPPGLSLAELLDSPVLLREEITREKDRRGGGSGVSIVLSLGKRPELRLLRCCCAWVRKNLRLGSNEPKRVGCKGTQCMVLWIPGVGSWSSSSATKIILRRTIPLEVEAAVGLWEGERGGRSNSRCRRQGGWGWIKGQGFCLSLMGIQQVLAVRRGTYRGDEGVDQVSGHGRFRSYGGNSGGWGKGVVYLSLPICFALDDKPTWLSCPINDG</sequence>
<proteinExistence type="predicted"/>
<reference evidence="2 3" key="1">
    <citation type="journal article" date="2021" name="Commun. Biol.">
        <title>The genome of Shorea leprosula (Dipterocarpaceae) highlights the ecological relevance of drought in aseasonal tropical rainforests.</title>
        <authorList>
            <person name="Ng K.K.S."/>
            <person name="Kobayashi M.J."/>
            <person name="Fawcett J.A."/>
            <person name="Hatakeyama M."/>
            <person name="Paape T."/>
            <person name="Ng C.H."/>
            <person name="Ang C.C."/>
            <person name="Tnah L.H."/>
            <person name="Lee C.T."/>
            <person name="Nishiyama T."/>
            <person name="Sese J."/>
            <person name="O'Brien M.J."/>
            <person name="Copetti D."/>
            <person name="Mohd Noor M.I."/>
            <person name="Ong R.C."/>
            <person name="Putra M."/>
            <person name="Sireger I.Z."/>
            <person name="Indrioko S."/>
            <person name="Kosugi Y."/>
            <person name="Izuno A."/>
            <person name="Isagi Y."/>
            <person name="Lee S.L."/>
            <person name="Shimizu K.K."/>
        </authorList>
    </citation>
    <scope>NUCLEOTIDE SEQUENCE [LARGE SCALE GENOMIC DNA]</scope>
    <source>
        <strain evidence="2">214</strain>
    </source>
</reference>
<name>A0AAV5L9E5_9ROSI</name>
<dbReference type="Proteomes" id="UP001054252">
    <property type="component" value="Unassembled WGS sequence"/>
</dbReference>
<dbReference type="EMBL" id="BPVZ01000101">
    <property type="protein sequence ID" value="GKV33637.1"/>
    <property type="molecule type" value="Genomic_DNA"/>
</dbReference>
<protein>
    <submittedName>
        <fullName evidence="2">Uncharacterized protein</fullName>
    </submittedName>
</protein>
<evidence type="ECO:0000256" key="1">
    <source>
        <dbReference type="SAM" id="MobiDB-lite"/>
    </source>
</evidence>
<dbReference type="AlphaFoldDB" id="A0AAV5L9E5"/>
<feature type="compositionally biased region" description="Polar residues" evidence="1">
    <location>
        <begin position="9"/>
        <end position="26"/>
    </location>
</feature>
<accession>A0AAV5L9E5</accession>
<feature type="region of interest" description="Disordered" evidence="1">
    <location>
        <begin position="1"/>
        <end position="26"/>
    </location>
</feature>
<evidence type="ECO:0000313" key="3">
    <source>
        <dbReference type="Proteomes" id="UP001054252"/>
    </source>
</evidence>